<dbReference type="AlphaFoldDB" id="X1C9G8"/>
<comment type="caution">
    <text evidence="1">The sequence shown here is derived from an EMBL/GenBank/DDBJ whole genome shotgun (WGS) entry which is preliminary data.</text>
</comment>
<sequence>MKKYRKYSSVFCETGSGNGEGIQAALDAGFEKVYSMDAYAHKFKGVKERFKNKLCVELFLGDSADVLKSLLSFVLNKRCVLWLDAHWSGAHGEASFDACPILRELSVIKESVVKNHIILIDDIFSTLL</sequence>
<evidence type="ECO:0008006" key="2">
    <source>
        <dbReference type="Google" id="ProtNLM"/>
    </source>
</evidence>
<evidence type="ECO:0000313" key="1">
    <source>
        <dbReference type="EMBL" id="GAG89907.1"/>
    </source>
</evidence>
<protein>
    <recommendedName>
        <fullName evidence="2">Methyltransferase domain-containing protein</fullName>
    </recommendedName>
</protein>
<proteinExistence type="predicted"/>
<reference evidence="1" key="1">
    <citation type="journal article" date="2014" name="Front. Microbiol.">
        <title>High frequency of phylogenetically diverse reductive dehalogenase-homologous genes in deep subseafloor sedimentary metagenomes.</title>
        <authorList>
            <person name="Kawai M."/>
            <person name="Futagami T."/>
            <person name="Toyoda A."/>
            <person name="Takaki Y."/>
            <person name="Nishi S."/>
            <person name="Hori S."/>
            <person name="Arai W."/>
            <person name="Tsubouchi T."/>
            <person name="Morono Y."/>
            <person name="Uchiyama I."/>
            <person name="Ito T."/>
            <person name="Fujiyama A."/>
            <person name="Inagaki F."/>
            <person name="Takami H."/>
        </authorList>
    </citation>
    <scope>NUCLEOTIDE SEQUENCE</scope>
    <source>
        <strain evidence="1">Expedition CK06-06</strain>
    </source>
</reference>
<organism evidence="1">
    <name type="scientific">marine sediment metagenome</name>
    <dbReference type="NCBI Taxonomy" id="412755"/>
    <lineage>
        <taxon>unclassified sequences</taxon>
        <taxon>metagenomes</taxon>
        <taxon>ecological metagenomes</taxon>
    </lineage>
</organism>
<dbReference type="EMBL" id="BART01010686">
    <property type="protein sequence ID" value="GAG89907.1"/>
    <property type="molecule type" value="Genomic_DNA"/>
</dbReference>
<name>X1C9G8_9ZZZZ</name>
<gene>
    <name evidence="1" type="ORF">S01H4_23114</name>
</gene>
<accession>X1C9G8</accession>